<gene>
    <name evidence="2" type="ORF">ABS311_00545</name>
</gene>
<accession>A0ABV1RC68</accession>
<evidence type="ECO:0000313" key="3">
    <source>
        <dbReference type="Proteomes" id="UP001467690"/>
    </source>
</evidence>
<feature type="transmembrane region" description="Helical" evidence="1">
    <location>
        <begin position="71"/>
        <end position="89"/>
    </location>
</feature>
<keyword evidence="3" id="KW-1185">Reference proteome</keyword>
<sequence>MFEVALSRITGKFFLFILFGVFYFMFSIIYSAAFGGVTKVDNGKFYAREKDTLDYYEIGFDEYYTRRNHQIRAISGGVLVFGLLGYATVLNQKYKHNKAVKWIQ</sequence>
<keyword evidence="1" id="KW-0472">Membrane</keyword>
<comment type="caution">
    <text evidence="2">The sequence shown here is derived from an EMBL/GenBank/DDBJ whole genome shotgun (WGS) entry which is preliminary data.</text>
</comment>
<feature type="transmembrane region" description="Helical" evidence="1">
    <location>
        <begin position="12"/>
        <end position="33"/>
    </location>
</feature>
<proteinExistence type="predicted"/>
<evidence type="ECO:0000313" key="2">
    <source>
        <dbReference type="EMBL" id="MER2490377.1"/>
    </source>
</evidence>
<name>A0ABV1RC68_9ALTE</name>
<keyword evidence="1" id="KW-1133">Transmembrane helix</keyword>
<organism evidence="2 3">
    <name type="scientific">Catenovulum sediminis</name>
    <dbReference type="NCBI Taxonomy" id="1740262"/>
    <lineage>
        <taxon>Bacteria</taxon>
        <taxon>Pseudomonadati</taxon>
        <taxon>Pseudomonadota</taxon>
        <taxon>Gammaproteobacteria</taxon>
        <taxon>Alteromonadales</taxon>
        <taxon>Alteromonadaceae</taxon>
        <taxon>Catenovulum</taxon>
    </lineage>
</organism>
<protein>
    <submittedName>
        <fullName evidence="2">Uncharacterized protein</fullName>
    </submittedName>
</protein>
<keyword evidence="1" id="KW-0812">Transmembrane</keyword>
<dbReference type="EMBL" id="JBELOE010000051">
    <property type="protein sequence ID" value="MER2490377.1"/>
    <property type="molecule type" value="Genomic_DNA"/>
</dbReference>
<evidence type="ECO:0000256" key="1">
    <source>
        <dbReference type="SAM" id="Phobius"/>
    </source>
</evidence>
<dbReference type="Proteomes" id="UP001467690">
    <property type="component" value="Unassembled WGS sequence"/>
</dbReference>
<reference evidence="2 3" key="1">
    <citation type="submission" date="2024-06" db="EMBL/GenBank/DDBJ databases">
        <authorList>
            <person name="Chen R.Y."/>
        </authorList>
    </citation>
    <scope>NUCLEOTIDE SEQUENCE [LARGE SCALE GENOMIC DNA]</scope>
    <source>
        <strain evidence="2 3">D2</strain>
    </source>
</reference>